<dbReference type="EC" id="3.1.11.6" evidence="5"/>
<evidence type="ECO:0000256" key="5">
    <source>
        <dbReference type="HAMAP-Rule" id="MF_00378"/>
    </source>
</evidence>
<accession>A0A0R2TC74</accession>
<evidence type="ECO:0000259" key="7">
    <source>
        <dbReference type="Pfam" id="PF02601"/>
    </source>
</evidence>
<comment type="function">
    <text evidence="5">Bidirectionally degrades single-stranded DNA into large acid-insoluble oligonucleotides, which are then degraded further into small acid-soluble oligonucleotides.</text>
</comment>
<protein>
    <recommendedName>
        <fullName evidence="5">Exodeoxyribonuclease 7 large subunit</fullName>
        <ecNumber evidence="5">3.1.11.6</ecNumber>
    </recommendedName>
    <alternativeName>
        <fullName evidence="5">Exodeoxyribonuclease VII large subunit</fullName>
        <shortName evidence="5">Exonuclease VII large subunit</shortName>
    </alternativeName>
</protein>
<comment type="caution">
    <text evidence="9">The sequence shown here is derived from an EMBL/GenBank/DDBJ whole genome shotgun (WGS) entry which is preliminary data.</text>
</comment>
<dbReference type="Proteomes" id="UP000051547">
    <property type="component" value="Unassembled WGS sequence"/>
</dbReference>
<dbReference type="PANTHER" id="PTHR30008">
    <property type="entry name" value="EXODEOXYRIBONUCLEASE 7 LARGE SUBUNIT"/>
    <property type="match status" value="1"/>
</dbReference>
<keyword evidence="3 5" id="KW-0378">Hydrolase</keyword>
<keyword evidence="2 5" id="KW-0540">Nuclease</keyword>
<proteinExistence type="inferred from homology"/>
<evidence type="ECO:0000259" key="8">
    <source>
        <dbReference type="Pfam" id="PF13742"/>
    </source>
</evidence>
<dbReference type="GO" id="GO:0008855">
    <property type="term" value="F:exodeoxyribonuclease VII activity"/>
    <property type="evidence" value="ECO:0007669"/>
    <property type="project" value="UniProtKB-UniRule"/>
</dbReference>
<evidence type="ECO:0000256" key="6">
    <source>
        <dbReference type="RuleBase" id="RU004355"/>
    </source>
</evidence>
<feature type="domain" description="OB-fold nucleic acid binding" evidence="8">
    <location>
        <begin position="16"/>
        <end position="109"/>
    </location>
</feature>
<reference evidence="9 10" key="1">
    <citation type="submission" date="2015-10" db="EMBL/GenBank/DDBJ databases">
        <title>Metagenome-Assembled Genomes uncover a global brackish microbiome.</title>
        <authorList>
            <person name="Hugerth L.W."/>
            <person name="Larsson J."/>
            <person name="Alneberg J."/>
            <person name="Lindh M.V."/>
            <person name="Legrand C."/>
            <person name="Pinhassi J."/>
            <person name="Andersson A.F."/>
        </authorList>
    </citation>
    <scope>NUCLEOTIDE SEQUENCE [LARGE SCALE GENOMIC DNA]</scope>
    <source>
        <strain evidence="9">BACL4 MAG-120920-bin41</strain>
    </source>
</reference>
<keyword evidence="1 5" id="KW-0963">Cytoplasm</keyword>
<dbReference type="GO" id="GO:0006308">
    <property type="term" value="P:DNA catabolic process"/>
    <property type="evidence" value="ECO:0007669"/>
    <property type="project" value="UniProtKB-UniRule"/>
</dbReference>
<evidence type="ECO:0000313" key="9">
    <source>
        <dbReference type="EMBL" id="KRO82653.1"/>
    </source>
</evidence>
<evidence type="ECO:0000256" key="4">
    <source>
        <dbReference type="ARBA" id="ARBA00022839"/>
    </source>
</evidence>
<dbReference type="GO" id="GO:0005737">
    <property type="term" value="C:cytoplasm"/>
    <property type="evidence" value="ECO:0007669"/>
    <property type="project" value="UniProtKB-SubCell"/>
</dbReference>
<dbReference type="InterPro" id="IPR020579">
    <property type="entry name" value="Exonuc_VII_lsu_C"/>
</dbReference>
<dbReference type="CDD" id="cd04489">
    <property type="entry name" value="ExoVII_LU_OBF"/>
    <property type="match status" value="1"/>
</dbReference>
<sequence length="460" mass="50576">MQKRETMQPVPESNVLTVSGLNRLAKSLLEGHFPAVRVEGEISNLSRPSSGHWYFTLKDQSAQLRCAMFAGNNRRVQFKADSGQQVTVRGRLSIYEGRGDYQLIVDSMEQAGAGALQRAFELLKTKLEDEGLFRADTKRPLRDDYRHIGLITSATGAAVQDIISVFGRRSPTTTLTLFPVSVQGAQAPQEIVRAIASANRLADKLGIQALIVGRGGGSIEDLQAFNEESVARAIAGSDLAICSAVGHETDFTIADFVADLRAPTPSAAAELLSQNQEDQLQLLTAAKARLLSLIQTQLQASTKQLTWLARSLKRPDRLLQEQSQHLDRLESQLKRAWRARAQRGDNRLALLERRLQAQSPSQRLLNVEQQLLDRSKRLTRAIRALVTKKSSRLGQLTRSLDTVSPLATLARGYSISYDDAGALLRSSDQATLGAKMRTKIADGLIVSTIDTIEKETDSLK</sequence>
<organism evidence="9 10">
    <name type="scientific">OM182 bacterium BACL3 MAG-120920-bin41</name>
    <dbReference type="NCBI Taxonomy" id="1655580"/>
    <lineage>
        <taxon>Bacteria</taxon>
        <taxon>Pseudomonadati</taxon>
        <taxon>Pseudomonadota</taxon>
        <taxon>Gammaproteobacteria</taxon>
        <taxon>OMG group</taxon>
        <taxon>OM182 clade</taxon>
    </lineage>
</organism>
<dbReference type="GO" id="GO:0003676">
    <property type="term" value="F:nucleic acid binding"/>
    <property type="evidence" value="ECO:0007669"/>
    <property type="project" value="InterPro"/>
</dbReference>
<dbReference type="InterPro" id="IPR025824">
    <property type="entry name" value="OB-fold_nuc-bd_dom"/>
</dbReference>
<comment type="subcellular location">
    <subcellularLocation>
        <location evidence="5 6">Cytoplasm</location>
    </subcellularLocation>
</comment>
<evidence type="ECO:0000256" key="2">
    <source>
        <dbReference type="ARBA" id="ARBA00022722"/>
    </source>
</evidence>
<dbReference type="AlphaFoldDB" id="A0A0R2TC74"/>
<feature type="domain" description="Exonuclease VII large subunit C-terminal" evidence="7">
    <location>
        <begin position="132"/>
        <end position="445"/>
    </location>
</feature>
<dbReference type="NCBIfam" id="TIGR00237">
    <property type="entry name" value="xseA"/>
    <property type="match status" value="1"/>
</dbReference>
<comment type="subunit">
    <text evidence="5">Heterooligomer composed of large and small subunits.</text>
</comment>
<comment type="catalytic activity">
    <reaction evidence="5 6">
        <text>Exonucleolytic cleavage in either 5'- to 3'- or 3'- to 5'-direction to yield nucleoside 5'-phosphates.</text>
        <dbReference type="EC" id="3.1.11.6"/>
    </reaction>
</comment>
<evidence type="ECO:0000313" key="10">
    <source>
        <dbReference type="Proteomes" id="UP000051547"/>
    </source>
</evidence>
<dbReference type="Pfam" id="PF02601">
    <property type="entry name" value="Exonuc_VII_L"/>
    <property type="match status" value="1"/>
</dbReference>
<evidence type="ECO:0000256" key="1">
    <source>
        <dbReference type="ARBA" id="ARBA00022490"/>
    </source>
</evidence>
<dbReference type="InterPro" id="IPR003753">
    <property type="entry name" value="Exonuc_VII_L"/>
</dbReference>
<gene>
    <name evidence="5" type="primary">xseA</name>
    <name evidence="9" type="ORF">ABR72_04695</name>
</gene>
<comment type="similarity">
    <text evidence="5 6">Belongs to the XseA family.</text>
</comment>
<name>A0A0R2TC74_9GAMM</name>
<keyword evidence="4 5" id="KW-0269">Exonuclease</keyword>
<dbReference type="HAMAP" id="MF_00378">
    <property type="entry name" value="Exonuc_7_L"/>
    <property type="match status" value="1"/>
</dbReference>
<dbReference type="GO" id="GO:0009318">
    <property type="term" value="C:exodeoxyribonuclease VII complex"/>
    <property type="evidence" value="ECO:0007669"/>
    <property type="project" value="UniProtKB-UniRule"/>
</dbReference>
<dbReference type="Pfam" id="PF13742">
    <property type="entry name" value="tRNA_anti_2"/>
    <property type="match status" value="1"/>
</dbReference>
<dbReference type="PANTHER" id="PTHR30008:SF0">
    <property type="entry name" value="EXODEOXYRIBONUCLEASE 7 LARGE SUBUNIT"/>
    <property type="match status" value="1"/>
</dbReference>
<dbReference type="EMBL" id="LIBE01000221">
    <property type="protein sequence ID" value="KRO82653.1"/>
    <property type="molecule type" value="Genomic_DNA"/>
</dbReference>
<evidence type="ECO:0000256" key="3">
    <source>
        <dbReference type="ARBA" id="ARBA00022801"/>
    </source>
</evidence>